<dbReference type="InterPro" id="IPR036925">
    <property type="entry name" value="TIF_IF2_dom3_sf"/>
</dbReference>
<evidence type="ECO:0000256" key="4">
    <source>
        <dbReference type="ARBA" id="ARBA00022741"/>
    </source>
</evidence>
<dbReference type="InterPro" id="IPR009000">
    <property type="entry name" value="Transl_B-barrel_sf"/>
</dbReference>
<dbReference type="PROSITE" id="PS01176">
    <property type="entry name" value="IF2"/>
    <property type="match status" value="1"/>
</dbReference>
<keyword evidence="3" id="KW-0396">Initiation factor</keyword>
<keyword evidence="4" id="KW-0547">Nucleotide-binding</keyword>
<dbReference type="Gene3D" id="3.40.50.10050">
    <property type="entry name" value="Translation initiation factor IF- 2, domain 3"/>
    <property type="match status" value="1"/>
</dbReference>
<dbReference type="InterPro" id="IPR005225">
    <property type="entry name" value="Small_GTP-bd"/>
</dbReference>
<evidence type="ECO:0000313" key="14">
    <source>
        <dbReference type="Proteomes" id="UP001642483"/>
    </source>
</evidence>
<dbReference type="Gene3D" id="3.40.50.300">
    <property type="entry name" value="P-loop containing nucleotide triphosphate hydrolases"/>
    <property type="match status" value="1"/>
</dbReference>
<evidence type="ECO:0000256" key="10">
    <source>
        <dbReference type="ARBA" id="ARBA00044200"/>
    </source>
</evidence>
<dbReference type="SUPFAM" id="SSF52540">
    <property type="entry name" value="P-loop containing nucleoside triphosphate hydrolases"/>
    <property type="match status" value="1"/>
</dbReference>
<evidence type="ECO:0000256" key="8">
    <source>
        <dbReference type="ARBA" id="ARBA00023134"/>
    </source>
</evidence>
<comment type="similarity">
    <text evidence="2">Belongs to the TRAFAC class translation factor GTPase superfamily. Classic translation factor GTPase family. IF-2 subfamily.</text>
</comment>
<dbReference type="InterPro" id="IPR044145">
    <property type="entry name" value="IF2_II"/>
</dbReference>
<dbReference type="Pfam" id="PF11987">
    <property type="entry name" value="IF-2"/>
    <property type="match status" value="1"/>
</dbReference>
<evidence type="ECO:0000256" key="2">
    <source>
        <dbReference type="ARBA" id="ARBA00007733"/>
    </source>
</evidence>
<dbReference type="Proteomes" id="UP001642483">
    <property type="component" value="Unassembled WGS sequence"/>
</dbReference>
<dbReference type="EMBL" id="CAWYQH010000046">
    <property type="protein sequence ID" value="CAK8677778.1"/>
    <property type="molecule type" value="Genomic_DNA"/>
</dbReference>
<evidence type="ECO:0000256" key="9">
    <source>
        <dbReference type="ARBA" id="ARBA00025162"/>
    </source>
</evidence>
<dbReference type="CDD" id="cd03692">
    <property type="entry name" value="mtIF2_IVc"/>
    <property type="match status" value="1"/>
</dbReference>
<evidence type="ECO:0000256" key="5">
    <source>
        <dbReference type="ARBA" id="ARBA00022917"/>
    </source>
</evidence>
<dbReference type="Pfam" id="PF22042">
    <property type="entry name" value="EF-G_D2"/>
    <property type="match status" value="1"/>
</dbReference>
<proteinExistence type="inferred from homology"/>
<dbReference type="InterPro" id="IPR027417">
    <property type="entry name" value="P-loop_NTPase"/>
</dbReference>
<dbReference type="SUPFAM" id="SSF50447">
    <property type="entry name" value="Translation proteins"/>
    <property type="match status" value="2"/>
</dbReference>
<comment type="caution">
    <text evidence="13">The sequence shown here is derived from an EMBL/GenBank/DDBJ whole genome shotgun (WGS) entry which is preliminary data.</text>
</comment>
<comment type="function">
    <text evidence="9">One of the essential components for the initiation of protein synthesis. Protects formylmethionyl-tRNA from spontaneous hydrolysis and promotes its binding to the 30S ribosomal subunits. Also involved in the hydrolysis of GTP during the formation of the 70S ribosomal complex.</text>
</comment>
<dbReference type="InterPro" id="IPR053905">
    <property type="entry name" value="EF-G-like_DII"/>
</dbReference>
<keyword evidence="11" id="KW-0175">Coiled coil</keyword>
<evidence type="ECO:0000256" key="11">
    <source>
        <dbReference type="SAM" id="Coils"/>
    </source>
</evidence>
<evidence type="ECO:0000256" key="6">
    <source>
        <dbReference type="ARBA" id="ARBA00022946"/>
    </source>
</evidence>
<dbReference type="InterPro" id="IPR000795">
    <property type="entry name" value="T_Tr_GTP-bd_dom"/>
</dbReference>
<dbReference type="SUPFAM" id="SSF52156">
    <property type="entry name" value="Initiation factor IF2/eIF5b, domain 3"/>
    <property type="match status" value="1"/>
</dbReference>
<keyword evidence="14" id="KW-1185">Reference proteome</keyword>
<organism evidence="13 14">
    <name type="scientific">Clavelina lepadiformis</name>
    <name type="common">Light-bulb sea squirt</name>
    <name type="synonym">Ascidia lepadiformis</name>
    <dbReference type="NCBI Taxonomy" id="159417"/>
    <lineage>
        <taxon>Eukaryota</taxon>
        <taxon>Metazoa</taxon>
        <taxon>Chordata</taxon>
        <taxon>Tunicata</taxon>
        <taxon>Ascidiacea</taxon>
        <taxon>Aplousobranchia</taxon>
        <taxon>Clavelinidae</taxon>
        <taxon>Clavelina</taxon>
    </lineage>
</organism>
<dbReference type="Gene3D" id="2.40.30.10">
    <property type="entry name" value="Translation factors"/>
    <property type="match status" value="2"/>
</dbReference>
<evidence type="ECO:0000313" key="13">
    <source>
        <dbReference type="EMBL" id="CAK8677778.1"/>
    </source>
</evidence>
<keyword evidence="8" id="KW-0342">GTP-binding</keyword>
<dbReference type="PANTHER" id="PTHR43381">
    <property type="entry name" value="TRANSLATION INITIATION FACTOR IF-2-RELATED"/>
    <property type="match status" value="1"/>
</dbReference>
<dbReference type="InterPro" id="IPR023115">
    <property type="entry name" value="TIF_IF2_dom3"/>
</dbReference>
<reference evidence="13 14" key="1">
    <citation type="submission" date="2024-02" db="EMBL/GenBank/DDBJ databases">
        <authorList>
            <person name="Daric V."/>
            <person name="Darras S."/>
        </authorList>
    </citation>
    <scope>NUCLEOTIDE SEQUENCE [LARGE SCALE GENOMIC DNA]</scope>
</reference>
<dbReference type="NCBIfam" id="TIGR00231">
    <property type="entry name" value="small_GTP"/>
    <property type="match status" value="1"/>
</dbReference>
<protein>
    <recommendedName>
        <fullName evidence="10">Translation initiation factor IF-2, mitochondrial</fullName>
    </recommendedName>
</protein>
<evidence type="ECO:0000256" key="7">
    <source>
        <dbReference type="ARBA" id="ARBA00023128"/>
    </source>
</evidence>
<dbReference type="PANTHER" id="PTHR43381:SF20">
    <property type="entry name" value="TRANSLATION INITIATION FACTOR IF-2, MITOCHONDRIAL"/>
    <property type="match status" value="1"/>
</dbReference>
<sequence>MSSAINLLRRTVCSRTLYPYPSFLKDQSGEYCSQCFPTVRIWRYQSKFAWHIHHSYLHTSSINYKKRSQQDKSIPEEYKEQFKKLKESKVNQRAKKRAEVMNRLHIRKLQASQNRRPVVDVPQDAITVGYLASLLNVPIEKVKDAVDFRQPGRIVNRNTVLRDFKFVTEIVSTLGYRWKMLPKSKSKVQQDNNVYRSPPAEDKSLLSPRPPIVTIMGHVDHGKTTLLDSLRKTNVAAGEAGGITQAIGAFSVKTNSGNMITFLDTPGHAAFSAMRRRGAKLTDIVVLVVAADDGVMEQTLESIDAAKQAGVPIIVAVNKCDKKNADPKQALDELYAHGIHAEELDGNVQTVKISALKGKGLDKLEESILIQAELLELKANKSGKVEGVVLESRQQNQLGSIASAVVQQGTLERGKWLIAGTSLAKVKSLTDENGNQVKTAVPGDPVDISGWKTLPNAGEEILEVKSEAHGNKVVKWREELSRKEKELTTLEEIESQRKQDRRVYQEIRRTVMHKVERRRHLGAQMVEIYNKEKEIPELNILIKADVDGSLDALLGVLESYDCEDRCLLNIVDCGIGDINEGDIERAAIGQGCIYSFNVKPSSKIVEFAKSQGVIIVSNDVIYHLIQNLRQHISSLLPKQRKLDIQGEAAVQQLFDFTSNKIKYTVAGCKVTSGEMALAKGHILIRGDDIIYEGPILSLRHHKSDVDEVGSGKECGIIFKDESILPEVGDVIQCVRDILFVSDEIPWNPPGF</sequence>
<dbReference type="CDD" id="cd01887">
    <property type="entry name" value="IF2_eIF5B"/>
    <property type="match status" value="1"/>
</dbReference>
<dbReference type="InterPro" id="IPR015760">
    <property type="entry name" value="TIF_IF2"/>
</dbReference>
<accession>A0ABP0FI86</accession>
<name>A0ABP0FI86_CLALP</name>
<dbReference type="CDD" id="cd03702">
    <property type="entry name" value="IF2_mtIF2_II"/>
    <property type="match status" value="1"/>
</dbReference>
<dbReference type="Pfam" id="PF00009">
    <property type="entry name" value="GTP_EFTU"/>
    <property type="match status" value="1"/>
</dbReference>
<evidence type="ECO:0000259" key="12">
    <source>
        <dbReference type="PROSITE" id="PS51722"/>
    </source>
</evidence>
<evidence type="ECO:0000256" key="3">
    <source>
        <dbReference type="ARBA" id="ARBA00022540"/>
    </source>
</evidence>
<dbReference type="PROSITE" id="PS51722">
    <property type="entry name" value="G_TR_2"/>
    <property type="match status" value="1"/>
</dbReference>
<keyword evidence="7" id="KW-0496">Mitochondrion</keyword>
<dbReference type="InterPro" id="IPR000178">
    <property type="entry name" value="TF_IF2_bacterial-like"/>
</dbReference>
<comment type="subcellular location">
    <subcellularLocation>
        <location evidence="1">Mitochondrion</location>
    </subcellularLocation>
</comment>
<feature type="domain" description="Tr-type G" evidence="12">
    <location>
        <begin position="208"/>
        <end position="378"/>
    </location>
</feature>
<feature type="coiled-coil region" evidence="11">
    <location>
        <begin position="473"/>
        <end position="510"/>
    </location>
</feature>
<evidence type="ECO:0000256" key="1">
    <source>
        <dbReference type="ARBA" id="ARBA00004173"/>
    </source>
</evidence>
<keyword evidence="5" id="KW-0648">Protein biosynthesis</keyword>
<keyword evidence="6" id="KW-0809">Transit peptide</keyword>
<gene>
    <name evidence="13" type="ORF">CVLEPA_LOCUS7774</name>
</gene>